<feature type="domain" description="AAA+ ATPase" evidence="2">
    <location>
        <begin position="264"/>
        <end position="507"/>
    </location>
</feature>
<dbReference type="PANTHER" id="PTHR30486:SF6">
    <property type="entry name" value="TYPE IV PILUS RETRACTATION ATPASE PILT"/>
    <property type="match status" value="1"/>
</dbReference>
<proteinExistence type="inferred from homology"/>
<comment type="caution">
    <text evidence="3">The sequence shown here is derived from an EMBL/GenBank/DDBJ whole genome shotgun (WGS) entry which is preliminary data.</text>
</comment>
<organism evidence="3 4">
    <name type="scientific">Candidatus Marsarchaeota G1 archaeon BE_D</name>
    <dbReference type="NCBI Taxonomy" id="1978156"/>
    <lineage>
        <taxon>Archaea</taxon>
        <taxon>Candidatus Marsarchaeota</taxon>
        <taxon>Candidatus Marsarchaeota group 1</taxon>
    </lineage>
</organism>
<dbReference type="GO" id="GO:0016887">
    <property type="term" value="F:ATP hydrolysis activity"/>
    <property type="evidence" value="ECO:0007669"/>
    <property type="project" value="InterPro"/>
</dbReference>
<dbReference type="PANTHER" id="PTHR30486">
    <property type="entry name" value="TWITCHING MOTILITY PROTEIN PILT"/>
    <property type="match status" value="1"/>
</dbReference>
<sequence>MSLQKILRLPKKRDSKLVESRFEPKRLSSEIPGVVFREYTLPEYPLVRIVLSDEKGNGCYTVVEPELSDEQKRLYSLLLEKLYFGLKPTQEMIRDPVKYVEENLLSIADEIGFGEEVRQNRDVLMYYVKREVGYGICEIPFRDPLVEEIECHGFITPVTVVLRGSEYPRLTTNIIFESEDELARFAEKLSERTGRSPNRANPIVEGVLPEGHRIAVTYSDEVSRPGTTWDVRKFPERPFTAPELIKYGTITPLIAAYLWLLLEAKRFVLIVGATGSGKTTLLNALLTLLHPHSKIVTIEDTAELKLYHKNWERFFTRKASYIGTKEIDMNDLVSVSLRYRPDYIIVGEVRGKEIATLVQAVATGHGGMTSFHGGDTKDVFTRVTGLVPELAEEFKSELAATVVIRRIQNPNTGRVERKVVEVDEISYEEGRTDVTPVFTWNFEQERFFLMDSKEDLTTEAAASLLIARSKQLQLSSQLLGLTLTQLREAFIERANLLSSAVKNGVVEYGVFSQMVVDYYLNKRRGEKK</sequence>
<protein>
    <recommendedName>
        <fullName evidence="2">AAA+ ATPase domain-containing protein</fullName>
    </recommendedName>
</protein>
<evidence type="ECO:0000313" key="3">
    <source>
        <dbReference type="EMBL" id="PSN83745.1"/>
    </source>
</evidence>
<dbReference type="CDD" id="cd01130">
    <property type="entry name" value="VirB11-like_ATPase"/>
    <property type="match status" value="1"/>
</dbReference>
<dbReference type="InterPro" id="IPR027417">
    <property type="entry name" value="P-loop_NTPase"/>
</dbReference>
<dbReference type="Proteomes" id="UP000240569">
    <property type="component" value="Unassembled WGS sequence"/>
</dbReference>
<dbReference type="Gene3D" id="3.40.50.300">
    <property type="entry name" value="P-loop containing nucleotide triphosphate hydrolases"/>
    <property type="match status" value="1"/>
</dbReference>
<dbReference type="InterPro" id="IPR050921">
    <property type="entry name" value="T4SS_GSP_E_ATPase"/>
</dbReference>
<dbReference type="Gene3D" id="3.30.450.380">
    <property type="match status" value="1"/>
</dbReference>
<dbReference type="Pfam" id="PF00437">
    <property type="entry name" value="T2SSE"/>
    <property type="match status" value="1"/>
</dbReference>
<accession>A0A2R6ABN6</accession>
<name>A0A2R6ABN6_9ARCH</name>
<evidence type="ECO:0000256" key="1">
    <source>
        <dbReference type="ARBA" id="ARBA00006611"/>
    </source>
</evidence>
<dbReference type="SMART" id="SM00382">
    <property type="entry name" value="AAA"/>
    <property type="match status" value="1"/>
</dbReference>
<dbReference type="SUPFAM" id="SSF52540">
    <property type="entry name" value="P-loop containing nucleoside triphosphate hydrolases"/>
    <property type="match status" value="1"/>
</dbReference>
<gene>
    <name evidence="3" type="ORF">B9Q02_10220</name>
</gene>
<reference evidence="3 4" key="1">
    <citation type="submission" date="2017-04" db="EMBL/GenBank/DDBJ databases">
        <title>Novel microbial lineages endemic to geothermal iron-oxide mats fill important gaps in the evolutionary history of Archaea.</title>
        <authorList>
            <person name="Jay Z.J."/>
            <person name="Beam J.P."/>
            <person name="Dlakic M."/>
            <person name="Rusch D.B."/>
            <person name="Kozubal M.A."/>
            <person name="Inskeep W.P."/>
        </authorList>
    </citation>
    <scope>NUCLEOTIDE SEQUENCE [LARGE SCALE GENOMIC DNA]</scope>
    <source>
        <strain evidence="3">BE_D</strain>
    </source>
</reference>
<dbReference type="EMBL" id="NEXD01000095">
    <property type="protein sequence ID" value="PSN83745.1"/>
    <property type="molecule type" value="Genomic_DNA"/>
</dbReference>
<evidence type="ECO:0000259" key="2">
    <source>
        <dbReference type="SMART" id="SM00382"/>
    </source>
</evidence>
<dbReference type="InterPro" id="IPR003593">
    <property type="entry name" value="AAA+_ATPase"/>
</dbReference>
<dbReference type="AlphaFoldDB" id="A0A2R6ABN6"/>
<comment type="similarity">
    <text evidence="1">Belongs to the GSP E family.</text>
</comment>
<dbReference type="InterPro" id="IPR001482">
    <property type="entry name" value="T2SS/T4SS_dom"/>
</dbReference>
<evidence type="ECO:0000313" key="4">
    <source>
        <dbReference type="Proteomes" id="UP000240569"/>
    </source>
</evidence>